<dbReference type="Proteomes" id="UP000664203">
    <property type="component" value="Unassembled WGS sequence"/>
</dbReference>
<reference evidence="1" key="1">
    <citation type="submission" date="2021-03" db="EMBL/GenBank/DDBJ databases">
        <authorList>
            <person name="Tagirdzhanova G."/>
        </authorList>
    </citation>
    <scope>NUCLEOTIDE SEQUENCE</scope>
</reference>
<gene>
    <name evidence="1" type="ORF">ALECFALPRED_001957</name>
</gene>
<organism evidence="1 2">
    <name type="scientific">Alectoria fallacina</name>
    <dbReference type="NCBI Taxonomy" id="1903189"/>
    <lineage>
        <taxon>Eukaryota</taxon>
        <taxon>Fungi</taxon>
        <taxon>Dikarya</taxon>
        <taxon>Ascomycota</taxon>
        <taxon>Pezizomycotina</taxon>
        <taxon>Lecanoromycetes</taxon>
        <taxon>OSLEUM clade</taxon>
        <taxon>Lecanoromycetidae</taxon>
        <taxon>Lecanorales</taxon>
        <taxon>Lecanorineae</taxon>
        <taxon>Parmeliaceae</taxon>
        <taxon>Alectoria</taxon>
    </lineage>
</organism>
<evidence type="ECO:0000313" key="1">
    <source>
        <dbReference type="EMBL" id="CAF9906065.1"/>
    </source>
</evidence>
<protein>
    <submittedName>
        <fullName evidence="1">Uncharacterized protein</fullName>
    </submittedName>
</protein>
<accession>A0A8H3I7E0</accession>
<dbReference type="EMBL" id="CAJPDR010000015">
    <property type="protein sequence ID" value="CAF9906065.1"/>
    <property type="molecule type" value="Genomic_DNA"/>
</dbReference>
<name>A0A8H3I7E0_9LECA</name>
<sequence>MLSPARGSPELTLTSDATTDLLIWTSIESSFIIIAADLPTLRPLFQIVTGRDAPSQDQTSMRKRKGGYKLDSLSKDAGGRFRRGPREQYPTDTIDIIGHANRSVERILPPDQIRKTVDVNISHDDHRDEKATGTYLHRFAEV</sequence>
<proteinExistence type="predicted"/>
<dbReference type="OrthoDB" id="5331848at2759"/>
<dbReference type="AlphaFoldDB" id="A0A8H3I7E0"/>
<evidence type="ECO:0000313" key="2">
    <source>
        <dbReference type="Proteomes" id="UP000664203"/>
    </source>
</evidence>
<comment type="caution">
    <text evidence="1">The sequence shown here is derived from an EMBL/GenBank/DDBJ whole genome shotgun (WGS) entry which is preliminary data.</text>
</comment>
<keyword evidence="2" id="KW-1185">Reference proteome</keyword>